<protein>
    <submittedName>
        <fullName evidence="5">Uncharacterized protein</fullName>
    </submittedName>
</protein>
<feature type="region of interest" description="Disordered" evidence="4">
    <location>
        <begin position="1"/>
        <end position="47"/>
    </location>
</feature>
<dbReference type="GO" id="GO:0000398">
    <property type="term" value="P:mRNA splicing, via spliceosome"/>
    <property type="evidence" value="ECO:0007669"/>
    <property type="project" value="TreeGrafter"/>
</dbReference>
<evidence type="ECO:0000256" key="3">
    <source>
        <dbReference type="ARBA" id="ARBA00023242"/>
    </source>
</evidence>
<sequence>MEIRKFRKRPEGMETKDLSIGEENQKPIDEGEEKNKEQVSKNFGDNGIVSSFKTQTNYMDTEKLMNKYIEDEIRKKRGEKIEKEEEIEVEQSTATDDFNSMYEIPDNLKVKEKYIKEDNVTTSLSMLTSIQEVDLGIE</sequence>
<dbReference type="Pfam" id="PF07052">
    <property type="entry name" value="Hep_59"/>
    <property type="match status" value="1"/>
</dbReference>
<keyword evidence="3" id="KW-0539">Nucleus</keyword>
<evidence type="ECO:0000256" key="1">
    <source>
        <dbReference type="ARBA" id="ARBA00004123"/>
    </source>
</evidence>
<evidence type="ECO:0000313" key="6">
    <source>
        <dbReference type="Proteomes" id="UP000193920"/>
    </source>
</evidence>
<dbReference type="EMBL" id="MCOG01000222">
    <property type="protein sequence ID" value="ORY24403.1"/>
    <property type="molecule type" value="Genomic_DNA"/>
</dbReference>
<organism evidence="5 6">
    <name type="scientific">Neocallimastix californiae</name>
    <dbReference type="NCBI Taxonomy" id="1754190"/>
    <lineage>
        <taxon>Eukaryota</taxon>
        <taxon>Fungi</taxon>
        <taxon>Fungi incertae sedis</taxon>
        <taxon>Chytridiomycota</taxon>
        <taxon>Chytridiomycota incertae sedis</taxon>
        <taxon>Neocallimastigomycetes</taxon>
        <taxon>Neocallimastigales</taxon>
        <taxon>Neocallimastigaceae</taxon>
        <taxon>Neocallimastix</taxon>
    </lineage>
</organism>
<dbReference type="PANTHER" id="PTHR13486:SF2">
    <property type="entry name" value="SPLICING FACTOR C9ORF78"/>
    <property type="match status" value="1"/>
</dbReference>
<dbReference type="Proteomes" id="UP000193920">
    <property type="component" value="Unassembled WGS sequence"/>
</dbReference>
<dbReference type="InterPro" id="IPR010756">
    <property type="entry name" value="Tls1-like"/>
</dbReference>
<evidence type="ECO:0000256" key="2">
    <source>
        <dbReference type="ARBA" id="ARBA00007643"/>
    </source>
</evidence>
<feature type="compositionally biased region" description="Basic and acidic residues" evidence="4">
    <location>
        <begin position="1"/>
        <end position="39"/>
    </location>
</feature>
<dbReference type="STRING" id="1754190.A0A1Y2APB3"/>
<comment type="subcellular location">
    <subcellularLocation>
        <location evidence="1">Nucleus</location>
    </subcellularLocation>
</comment>
<name>A0A1Y2APB3_9FUNG</name>
<dbReference type="GO" id="GO:0005681">
    <property type="term" value="C:spliceosomal complex"/>
    <property type="evidence" value="ECO:0007669"/>
    <property type="project" value="TreeGrafter"/>
</dbReference>
<dbReference type="OrthoDB" id="5627at2759"/>
<gene>
    <name evidence="5" type="ORF">LY90DRAFT_514574</name>
</gene>
<comment type="caution">
    <text evidence="5">The sequence shown here is derived from an EMBL/GenBank/DDBJ whole genome shotgun (WGS) entry which is preliminary data.</text>
</comment>
<accession>A0A1Y2APB3</accession>
<proteinExistence type="inferred from homology"/>
<reference evidence="5 6" key="1">
    <citation type="submission" date="2016-08" db="EMBL/GenBank/DDBJ databases">
        <title>A Parts List for Fungal Cellulosomes Revealed by Comparative Genomics.</title>
        <authorList>
            <consortium name="DOE Joint Genome Institute"/>
            <person name="Haitjema C.H."/>
            <person name="Gilmore S.P."/>
            <person name="Henske J.K."/>
            <person name="Solomon K.V."/>
            <person name="De Groot R."/>
            <person name="Kuo A."/>
            <person name="Mondo S.J."/>
            <person name="Salamov A.A."/>
            <person name="Labutti K."/>
            <person name="Zhao Z."/>
            <person name="Chiniquy J."/>
            <person name="Barry K."/>
            <person name="Brewer H.M."/>
            <person name="Purvine S.O."/>
            <person name="Wright A.T."/>
            <person name="Boxma B."/>
            <person name="Van Alen T."/>
            <person name="Hackstein J.H."/>
            <person name="Baker S.E."/>
            <person name="Grigoriev I.V."/>
            <person name="O'Malley M.A."/>
        </authorList>
    </citation>
    <scope>NUCLEOTIDE SEQUENCE [LARGE SCALE GENOMIC DNA]</scope>
    <source>
        <strain evidence="5 6">G1</strain>
    </source>
</reference>
<evidence type="ECO:0000256" key="4">
    <source>
        <dbReference type="SAM" id="MobiDB-lite"/>
    </source>
</evidence>
<dbReference type="PANTHER" id="PTHR13486">
    <property type="entry name" value="TELOMERE LENGTH AND SILENCING PROTEIN 1 TLS1 FAMILY MEMBER"/>
    <property type="match status" value="1"/>
</dbReference>
<evidence type="ECO:0000313" key="5">
    <source>
        <dbReference type="EMBL" id="ORY24403.1"/>
    </source>
</evidence>
<dbReference type="AlphaFoldDB" id="A0A1Y2APB3"/>
<keyword evidence="6" id="KW-1185">Reference proteome</keyword>
<comment type="similarity">
    <text evidence="2">Belongs to the TLS1 family.</text>
</comment>